<dbReference type="Pfam" id="PF03698">
    <property type="entry name" value="UPF0180"/>
    <property type="match status" value="1"/>
</dbReference>
<dbReference type="EMBL" id="CP141615">
    <property type="protein sequence ID" value="WRP17108.1"/>
    <property type="molecule type" value="Genomic_DNA"/>
</dbReference>
<dbReference type="InterPro" id="IPR005370">
    <property type="entry name" value="UPF0180"/>
</dbReference>
<reference evidence="1 2" key="1">
    <citation type="journal article" date="2024" name="Front. Microbiol.">
        <title>Novel thermophilic genera Geochorda gen. nov. and Carboxydochorda gen. nov. from the deep terrestrial subsurface reveal the ecophysiological diversity in the class Limnochordia.</title>
        <authorList>
            <person name="Karnachuk O.V."/>
            <person name="Lukina A.P."/>
            <person name="Avakyan M.R."/>
            <person name="Kadnikov V.V."/>
            <person name="Begmatov S."/>
            <person name="Beletsky A.V."/>
            <person name="Vlasova K.G."/>
            <person name="Novikov A.A."/>
            <person name="Shcherbakova V.A."/>
            <person name="Mardanov A.V."/>
            <person name="Ravin N.V."/>
        </authorList>
    </citation>
    <scope>NUCLEOTIDE SEQUENCE [LARGE SCALE GENOMIC DNA]</scope>
    <source>
        <strain evidence="1 2">L945</strain>
    </source>
</reference>
<evidence type="ECO:0000313" key="1">
    <source>
        <dbReference type="EMBL" id="WRP17108.1"/>
    </source>
</evidence>
<protein>
    <submittedName>
        <fullName evidence="1">YkuS family protein</fullName>
    </submittedName>
</protein>
<dbReference type="RefSeq" id="WP_324716380.1">
    <property type="nucleotide sequence ID" value="NZ_CP141615.1"/>
</dbReference>
<evidence type="ECO:0000313" key="2">
    <source>
        <dbReference type="Proteomes" id="UP001332192"/>
    </source>
</evidence>
<sequence>MGEPKVIACDDDIMRMREAIEAAGYRVVPLHEADLRQVAAVVLSGMDDNLLGSERRLSDAPVIEASGMSADDIVAALRDRVAG</sequence>
<accession>A0ABZ1BWQ8</accession>
<name>A0ABZ1BWQ8_9FIRM</name>
<organism evidence="1 2">
    <name type="scientific">Carboxydichorda subterranea</name>
    <dbReference type="NCBI Taxonomy" id="3109565"/>
    <lineage>
        <taxon>Bacteria</taxon>
        <taxon>Bacillati</taxon>
        <taxon>Bacillota</taxon>
        <taxon>Limnochordia</taxon>
        <taxon>Limnochordales</taxon>
        <taxon>Geochordaceae</taxon>
        <taxon>Carboxydichorda</taxon>
    </lineage>
</organism>
<proteinExistence type="predicted"/>
<gene>
    <name evidence="1" type="ORF">U7230_13620</name>
</gene>
<keyword evidence="2" id="KW-1185">Reference proteome</keyword>
<dbReference type="Proteomes" id="UP001332192">
    <property type="component" value="Chromosome"/>
</dbReference>